<protein>
    <submittedName>
        <fullName evidence="9">Enteropeptidase</fullName>
    </submittedName>
</protein>
<evidence type="ECO:0000313" key="9">
    <source>
        <dbReference type="EMBL" id="EZA62533.1"/>
    </source>
</evidence>
<comment type="subcellular location">
    <subcellularLocation>
        <location evidence="1">Secreted</location>
        <location evidence="1">Extracellular space</location>
    </subcellularLocation>
</comment>
<dbReference type="InterPro" id="IPR033116">
    <property type="entry name" value="TRYPSIN_SER"/>
</dbReference>
<organism evidence="9 10">
    <name type="scientific">Ooceraea biroi</name>
    <name type="common">Clonal raider ant</name>
    <name type="synonym">Cerapachys biroi</name>
    <dbReference type="NCBI Taxonomy" id="2015173"/>
    <lineage>
        <taxon>Eukaryota</taxon>
        <taxon>Metazoa</taxon>
        <taxon>Ecdysozoa</taxon>
        <taxon>Arthropoda</taxon>
        <taxon>Hexapoda</taxon>
        <taxon>Insecta</taxon>
        <taxon>Pterygota</taxon>
        <taxon>Neoptera</taxon>
        <taxon>Endopterygota</taxon>
        <taxon>Hymenoptera</taxon>
        <taxon>Apocrita</taxon>
        <taxon>Aculeata</taxon>
        <taxon>Formicoidea</taxon>
        <taxon>Formicidae</taxon>
        <taxon>Dorylinae</taxon>
        <taxon>Ooceraea</taxon>
    </lineage>
</organism>
<dbReference type="FunFam" id="2.40.10.10:FF:000036">
    <property type="entry name" value="Trypsin beta"/>
    <property type="match status" value="1"/>
</dbReference>
<dbReference type="InterPro" id="IPR018114">
    <property type="entry name" value="TRYPSIN_HIS"/>
</dbReference>
<evidence type="ECO:0000256" key="5">
    <source>
        <dbReference type="ARBA" id="ARBA00023157"/>
    </source>
</evidence>
<keyword evidence="3 7" id="KW-0378">Hydrolase</keyword>
<evidence type="ECO:0000256" key="2">
    <source>
        <dbReference type="ARBA" id="ARBA00022670"/>
    </source>
</evidence>
<comment type="similarity">
    <text evidence="6">Belongs to the peptidase S1 family. CLIP subfamily.</text>
</comment>
<dbReference type="PANTHER" id="PTHR24256">
    <property type="entry name" value="TRYPTASE-RELATED"/>
    <property type="match status" value="1"/>
</dbReference>
<keyword evidence="5" id="KW-1015">Disulfide bond</keyword>
<evidence type="ECO:0000256" key="1">
    <source>
        <dbReference type="ARBA" id="ARBA00004239"/>
    </source>
</evidence>
<dbReference type="GO" id="GO:0006508">
    <property type="term" value="P:proteolysis"/>
    <property type="evidence" value="ECO:0007669"/>
    <property type="project" value="UniProtKB-KW"/>
</dbReference>
<dbReference type="InterPro" id="IPR043504">
    <property type="entry name" value="Peptidase_S1_PA_chymotrypsin"/>
</dbReference>
<evidence type="ECO:0000256" key="4">
    <source>
        <dbReference type="ARBA" id="ARBA00022825"/>
    </source>
</evidence>
<dbReference type="OrthoDB" id="5565075at2759"/>
<name>A0A026X360_OOCBI</name>
<keyword evidence="10" id="KW-1185">Reference proteome</keyword>
<dbReference type="PROSITE" id="PS50240">
    <property type="entry name" value="TRYPSIN_DOM"/>
    <property type="match status" value="1"/>
</dbReference>
<dbReference type="Pfam" id="PF00089">
    <property type="entry name" value="Trypsin"/>
    <property type="match status" value="1"/>
</dbReference>
<dbReference type="SMART" id="SM00020">
    <property type="entry name" value="Tryp_SPc"/>
    <property type="match status" value="1"/>
</dbReference>
<dbReference type="InterPro" id="IPR001254">
    <property type="entry name" value="Trypsin_dom"/>
</dbReference>
<keyword evidence="4 7" id="KW-0720">Serine protease</keyword>
<evidence type="ECO:0000313" key="10">
    <source>
        <dbReference type="Proteomes" id="UP000053097"/>
    </source>
</evidence>
<keyword evidence="2 7" id="KW-0645">Protease</keyword>
<evidence type="ECO:0000256" key="6">
    <source>
        <dbReference type="ARBA" id="ARBA00024195"/>
    </source>
</evidence>
<dbReference type="InterPro" id="IPR001314">
    <property type="entry name" value="Peptidase_S1A"/>
</dbReference>
<dbReference type="OMA" id="PYMAVVH"/>
<dbReference type="EMBL" id="KK107020">
    <property type="protein sequence ID" value="EZA62533.1"/>
    <property type="molecule type" value="Genomic_DNA"/>
</dbReference>
<accession>A0A026X360</accession>
<dbReference type="PROSITE" id="PS00135">
    <property type="entry name" value="TRYPSIN_SER"/>
    <property type="match status" value="1"/>
</dbReference>
<dbReference type="PROSITE" id="PS00134">
    <property type="entry name" value="TRYPSIN_HIS"/>
    <property type="match status" value="1"/>
</dbReference>
<dbReference type="InterPro" id="IPR051487">
    <property type="entry name" value="Ser/Thr_Proteases_Immune/Dev"/>
</dbReference>
<dbReference type="GO" id="GO:0005576">
    <property type="term" value="C:extracellular region"/>
    <property type="evidence" value="ECO:0007669"/>
    <property type="project" value="UniProtKB-SubCell"/>
</dbReference>
<feature type="domain" description="Peptidase S1" evidence="8">
    <location>
        <begin position="2"/>
        <end position="235"/>
    </location>
</feature>
<evidence type="ECO:0000259" key="8">
    <source>
        <dbReference type="PROSITE" id="PS50240"/>
    </source>
</evidence>
<dbReference type="GO" id="GO:0004252">
    <property type="term" value="F:serine-type endopeptidase activity"/>
    <property type="evidence" value="ECO:0007669"/>
    <property type="project" value="InterPro"/>
</dbReference>
<dbReference type="AlphaFoldDB" id="A0A026X360"/>
<gene>
    <name evidence="9" type="ORF">X777_10163</name>
</gene>
<feature type="non-terminal residue" evidence="9">
    <location>
        <position position="1"/>
    </location>
</feature>
<dbReference type="Proteomes" id="UP000053097">
    <property type="component" value="Unassembled WGS sequence"/>
</dbReference>
<dbReference type="CDD" id="cd00190">
    <property type="entry name" value="Tryp_SPc"/>
    <property type="match status" value="1"/>
</dbReference>
<dbReference type="Gene3D" id="2.40.10.10">
    <property type="entry name" value="Trypsin-like serine proteases"/>
    <property type="match status" value="1"/>
</dbReference>
<dbReference type="SUPFAM" id="SSF50494">
    <property type="entry name" value="Trypsin-like serine proteases"/>
    <property type="match status" value="1"/>
</dbReference>
<dbReference type="PRINTS" id="PR00722">
    <property type="entry name" value="CHYMOTRYPSIN"/>
</dbReference>
<sequence length="245" mass="26723">RIAGGQYALPAQFPYMAVVHRLTSRDRIGQCGGTIVSSRWVLTAGHCAADFPRKFLVVFGINDKSGIKYDFVVGPGVSMITTNVVIHPEYSASINDIALLYMPRDIPFSSSIQPIKLAGYAYESFADKTAFVIGWGKDKMFNSDTRRLKYATLPIISNSQCKQYWQISNAHICTAPGLGKDACQGDSGGPLVVVENGQDIQVGIVSYGDAYCPSNFPGAFTRVSSFKRWIESVTSSENSFQTAGY</sequence>
<reference evidence="9 10" key="1">
    <citation type="journal article" date="2014" name="Curr. Biol.">
        <title>The genome of the clonal raider ant Cerapachys biroi.</title>
        <authorList>
            <person name="Oxley P.R."/>
            <person name="Ji L."/>
            <person name="Fetter-Pruneda I."/>
            <person name="McKenzie S.K."/>
            <person name="Li C."/>
            <person name="Hu H."/>
            <person name="Zhang G."/>
            <person name="Kronauer D.J."/>
        </authorList>
    </citation>
    <scope>NUCLEOTIDE SEQUENCE [LARGE SCALE GENOMIC DNA]</scope>
</reference>
<evidence type="ECO:0000256" key="7">
    <source>
        <dbReference type="RuleBase" id="RU363034"/>
    </source>
</evidence>
<dbReference type="InterPro" id="IPR009003">
    <property type="entry name" value="Peptidase_S1_PA"/>
</dbReference>
<evidence type="ECO:0000256" key="3">
    <source>
        <dbReference type="ARBA" id="ARBA00022801"/>
    </source>
</evidence>
<dbReference type="STRING" id="2015173.A0A026X360"/>
<proteinExistence type="inferred from homology"/>